<gene>
    <name evidence="1" type="ORF">B0I36DRAFT_58952</name>
</gene>
<dbReference type="Proteomes" id="UP000756346">
    <property type="component" value="Unassembled WGS sequence"/>
</dbReference>
<protein>
    <submittedName>
        <fullName evidence="1">Uncharacterized protein</fullName>
    </submittedName>
</protein>
<accession>A0A9P8XSJ1</accession>
<evidence type="ECO:0000313" key="1">
    <source>
        <dbReference type="EMBL" id="KAH7009371.1"/>
    </source>
</evidence>
<evidence type="ECO:0000313" key="2">
    <source>
        <dbReference type="Proteomes" id="UP000756346"/>
    </source>
</evidence>
<dbReference type="EMBL" id="JAGTJQ010000018">
    <property type="protein sequence ID" value="KAH7009371.1"/>
    <property type="molecule type" value="Genomic_DNA"/>
</dbReference>
<keyword evidence="2" id="KW-1185">Reference proteome</keyword>
<name>A0A9P8XSJ1_9PEZI</name>
<organism evidence="1 2">
    <name type="scientific">Microdochium trichocladiopsis</name>
    <dbReference type="NCBI Taxonomy" id="1682393"/>
    <lineage>
        <taxon>Eukaryota</taxon>
        <taxon>Fungi</taxon>
        <taxon>Dikarya</taxon>
        <taxon>Ascomycota</taxon>
        <taxon>Pezizomycotina</taxon>
        <taxon>Sordariomycetes</taxon>
        <taxon>Xylariomycetidae</taxon>
        <taxon>Xylariales</taxon>
        <taxon>Microdochiaceae</taxon>
        <taxon>Microdochium</taxon>
    </lineage>
</organism>
<dbReference type="AlphaFoldDB" id="A0A9P8XSJ1"/>
<reference evidence="1" key="1">
    <citation type="journal article" date="2021" name="Nat. Commun.">
        <title>Genetic determinants of endophytism in the Arabidopsis root mycobiome.</title>
        <authorList>
            <person name="Mesny F."/>
            <person name="Miyauchi S."/>
            <person name="Thiergart T."/>
            <person name="Pickel B."/>
            <person name="Atanasova L."/>
            <person name="Karlsson M."/>
            <person name="Huettel B."/>
            <person name="Barry K.W."/>
            <person name="Haridas S."/>
            <person name="Chen C."/>
            <person name="Bauer D."/>
            <person name="Andreopoulos W."/>
            <person name="Pangilinan J."/>
            <person name="LaButti K."/>
            <person name="Riley R."/>
            <person name="Lipzen A."/>
            <person name="Clum A."/>
            <person name="Drula E."/>
            <person name="Henrissat B."/>
            <person name="Kohler A."/>
            <person name="Grigoriev I.V."/>
            <person name="Martin F.M."/>
            <person name="Hacquard S."/>
        </authorList>
    </citation>
    <scope>NUCLEOTIDE SEQUENCE</scope>
    <source>
        <strain evidence="1">MPI-CAGE-CH-0230</strain>
    </source>
</reference>
<dbReference type="RefSeq" id="XP_046003999.1">
    <property type="nucleotide sequence ID" value="XM_046163063.1"/>
</dbReference>
<sequence length="186" mass="20964">MYAESGLLHATLLTHRTGAHLGLSWIRQQQLVSLYGPLLPRVSGSSRPFPLRIADVSSPTRPPLSAVLHSVPASWWAIVRTALGGRRLPTGSPWLRNGLPRASVPTWRRTLTLTIRTRSPNSPSSWQSFPLLPRLFECHLDTSSAWIRQGFLVIWKWPLHGVAWGKNRTVFAVVVVWFRPCPQVDR</sequence>
<dbReference type="GeneID" id="70192609"/>
<comment type="caution">
    <text evidence="1">The sequence shown here is derived from an EMBL/GenBank/DDBJ whole genome shotgun (WGS) entry which is preliminary data.</text>
</comment>
<proteinExistence type="predicted"/>